<dbReference type="AlphaFoldDB" id="A0A0D6ZZ97"/>
<reference evidence="2 3" key="1">
    <citation type="journal article" date="2015" name="Fungal Genet. Biol.">
        <title>Evolution of novel wood decay mechanisms in Agaricales revealed by the genome sequences of Fistulina hepatica and Cylindrobasidium torrendii.</title>
        <authorList>
            <person name="Floudas D."/>
            <person name="Held B.W."/>
            <person name="Riley R."/>
            <person name="Nagy L.G."/>
            <person name="Koehler G."/>
            <person name="Ransdell A.S."/>
            <person name="Younus H."/>
            <person name="Chow J."/>
            <person name="Chiniquy J."/>
            <person name="Lipzen A."/>
            <person name="Tritt A."/>
            <person name="Sun H."/>
            <person name="Haridas S."/>
            <person name="LaButti K."/>
            <person name="Ohm R.A."/>
            <person name="Kues U."/>
            <person name="Blanchette R.A."/>
            <person name="Grigoriev I.V."/>
            <person name="Minto R.E."/>
            <person name="Hibbett D.S."/>
        </authorList>
    </citation>
    <scope>NUCLEOTIDE SEQUENCE [LARGE SCALE GENOMIC DNA]</scope>
    <source>
        <strain evidence="2 3">ATCC 64428</strain>
    </source>
</reference>
<name>A0A0D6ZZ97_9AGAR</name>
<evidence type="ECO:0000313" key="2">
    <source>
        <dbReference type="EMBL" id="KIY42868.1"/>
    </source>
</evidence>
<evidence type="ECO:0000256" key="1">
    <source>
        <dbReference type="SAM" id="MobiDB-lite"/>
    </source>
</evidence>
<dbReference type="EMBL" id="KN882153">
    <property type="protein sequence ID" value="KIY42868.1"/>
    <property type="molecule type" value="Genomic_DNA"/>
</dbReference>
<gene>
    <name evidence="2" type="ORF">FISHEDRAFT_63139</name>
</gene>
<feature type="compositionally biased region" description="Polar residues" evidence="1">
    <location>
        <begin position="121"/>
        <end position="137"/>
    </location>
</feature>
<dbReference type="Proteomes" id="UP000054144">
    <property type="component" value="Unassembled WGS sequence"/>
</dbReference>
<keyword evidence="3" id="KW-1185">Reference proteome</keyword>
<protein>
    <submittedName>
        <fullName evidence="2">Uncharacterized protein</fullName>
    </submittedName>
</protein>
<accession>A0A0D6ZZ97</accession>
<organism evidence="2 3">
    <name type="scientific">Fistulina hepatica ATCC 64428</name>
    <dbReference type="NCBI Taxonomy" id="1128425"/>
    <lineage>
        <taxon>Eukaryota</taxon>
        <taxon>Fungi</taxon>
        <taxon>Dikarya</taxon>
        <taxon>Basidiomycota</taxon>
        <taxon>Agaricomycotina</taxon>
        <taxon>Agaricomycetes</taxon>
        <taxon>Agaricomycetidae</taxon>
        <taxon>Agaricales</taxon>
        <taxon>Fistulinaceae</taxon>
        <taxon>Fistulina</taxon>
    </lineage>
</organism>
<dbReference type="OrthoDB" id="3071463at2759"/>
<feature type="region of interest" description="Disordered" evidence="1">
    <location>
        <begin position="117"/>
        <end position="179"/>
    </location>
</feature>
<evidence type="ECO:0000313" key="3">
    <source>
        <dbReference type="Proteomes" id="UP000054144"/>
    </source>
</evidence>
<proteinExistence type="predicted"/>
<sequence length="645" mass="71360">MSLTDAFITPAEAVHMLAWLPSIDDVSNASNSSTSAVQELQEFRDQFLRVANSRTMACPSPNCCTHNGRTHHATCDGATQDGAMHTMCDSATQTTQDDMTCDGATHDGTMHDGATHDGTMHNGTMHNGSTHNGTMQDDTAHDGTTHTMQDGACQHGGTKSKHTSTATRQHNKQRRIGKDSAMQTCFSVSKGPICDDTGPALQKAEEFLNNLTKQNRAQPGHPAYESWVMQKADFTAAVNQMQLAVKVNSMIYNHGVENGSKGTLYVTDIHQQLVMTGGAQKPAARTFKRWTDHGMCYARLAAAGSIYAVMLVAAYEQRTDFQALFTHEVDVLCNHIRQPDKGTQIGKMIISHLIPVIASLHMQIPLQFDAIFSSHLTELGLPLIIGGHDLVMTDTFFETFQYNDFTPLPRDREVWASCLVPIDGMPADMATLNSVLADATVDDKDVEAEPRCSEIRTPFNPRHPINRAYPWPSDDAKRMFFDIHHRKFAGRAVVPQSLDEFQRIHAAMFDKEGVKVLPGEYVKLPQELISRARTKLKCDDDSLLAYIDGTMPKKLCEALAEMVVACFAVDDTDEEGVLKDIDTSQNPGLQPPSFKALYFDFYNRMAPKGDNALQDVHPNHLKTNSSRVNRTQFVPLAATDMHNHQ</sequence>